<gene>
    <name evidence="7" type="ORF">ACFFN1_14035</name>
</gene>
<feature type="transmembrane region" description="Helical" evidence="5">
    <location>
        <begin position="82"/>
        <end position="103"/>
    </location>
</feature>
<dbReference type="Pfam" id="PF07690">
    <property type="entry name" value="MFS_1"/>
    <property type="match status" value="1"/>
</dbReference>
<evidence type="ECO:0000256" key="3">
    <source>
        <dbReference type="ARBA" id="ARBA00022989"/>
    </source>
</evidence>
<feature type="transmembrane region" description="Helical" evidence="5">
    <location>
        <begin position="182"/>
        <end position="204"/>
    </location>
</feature>
<feature type="domain" description="Major facilitator superfamily (MFS) profile" evidence="6">
    <location>
        <begin position="16"/>
        <end position="404"/>
    </location>
</feature>
<dbReference type="SUPFAM" id="SSF103473">
    <property type="entry name" value="MFS general substrate transporter"/>
    <property type="match status" value="1"/>
</dbReference>
<dbReference type="InterPro" id="IPR020846">
    <property type="entry name" value="MFS_dom"/>
</dbReference>
<evidence type="ECO:0000259" key="6">
    <source>
        <dbReference type="PROSITE" id="PS50850"/>
    </source>
</evidence>
<reference evidence="7 8" key="1">
    <citation type="submission" date="2024-09" db="EMBL/GenBank/DDBJ databases">
        <authorList>
            <person name="Sun Q."/>
            <person name="Mori K."/>
        </authorList>
    </citation>
    <scope>NUCLEOTIDE SEQUENCE [LARGE SCALE GENOMIC DNA]</scope>
    <source>
        <strain evidence="7 8">JCM 11683</strain>
    </source>
</reference>
<dbReference type="Gene3D" id="1.20.1250.20">
    <property type="entry name" value="MFS general substrate transporter like domains"/>
    <property type="match status" value="1"/>
</dbReference>
<evidence type="ECO:0000313" key="7">
    <source>
        <dbReference type="EMBL" id="MFB9777495.1"/>
    </source>
</evidence>
<evidence type="ECO:0000256" key="2">
    <source>
        <dbReference type="ARBA" id="ARBA00022692"/>
    </source>
</evidence>
<comment type="caution">
    <text evidence="7">The sequence shown here is derived from an EMBL/GenBank/DDBJ whole genome shotgun (WGS) entry which is preliminary data.</text>
</comment>
<evidence type="ECO:0000256" key="1">
    <source>
        <dbReference type="ARBA" id="ARBA00004651"/>
    </source>
</evidence>
<name>A0ABV5X4W7_9MICO</name>
<keyword evidence="4 5" id="KW-0472">Membrane</keyword>
<dbReference type="PRINTS" id="PR01035">
    <property type="entry name" value="TCRTETA"/>
</dbReference>
<feature type="transmembrane region" description="Helical" evidence="5">
    <location>
        <begin position="155"/>
        <end position="176"/>
    </location>
</feature>
<feature type="transmembrane region" description="Helical" evidence="5">
    <location>
        <begin position="316"/>
        <end position="338"/>
    </location>
</feature>
<dbReference type="EMBL" id="JBHMAU010000117">
    <property type="protein sequence ID" value="MFB9777495.1"/>
    <property type="molecule type" value="Genomic_DNA"/>
</dbReference>
<feature type="transmembrane region" description="Helical" evidence="5">
    <location>
        <begin position="17"/>
        <end position="38"/>
    </location>
</feature>
<keyword evidence="2 5" id="KW-0812">Transmembrane</keyword>
<feature type="transmembrane region" description="Helical" evidence="5">
    <location>
        <begin position="50"/>
        <end position="70"/>
    </location>
</feature>
<dbReference type="Proteomes" id="UP001589707">
    <property type="component" value="Unassembled WGS sequence"/>
</dbReference>
<comment type="subcellular location">
    <subcellularLocation>
        <location evidence="1">Cell membrane</location>
        <topology evidence="1">Multi-pass membrane protein</topology>
    </subcellularLocation>
</comment>
<dbReference type="InterPro" id="IPR011701">
    <property type="entry name" value="MFS"/>
</dbReference>
<feature type="transmembrane region" description="Helical" evidence="5">
    <location>
        <begin position="350"/>
        <end position="370"/>
    </location>
</feature>
<feature type="transmembrane region" description="Helical" evidence="5">
    <location>
        <begin position="225"/>
        <end position="250"/>
    </location>
</feature>
<dbReference type="PANTHER" id="PTHR23546:SF1">
    <property type="entry name" value="MEMBRANE PROTEIN"/>
    <property type="match status" value="1"/>
</dbReference>
<keyword evidence="8" id="KW-1185">Reference proteome</keyword>
<dbReference type="InterPro" id="IPR001958">
    <property type="entry name" value="Tet-R_TetA/multi-R_MdtG-like"/>
</dbReference>
<keyword evidence="3 5" id="KW-1133">Transmembrane helix</keyword>
<protein>
    <submittedName>
        <fullName evidence="7">MFS transporter</fullName>
    </submittedName>
</protein>
<sequence length="425" mass="43787">MTLPNTPDDSDAPKPQIGLVLASVFLAYLGQMTLNPVIAPLSREVGLAEWQVGFMISIAAVMVVLTSQFWGRRSQSWGRKPVLVAAMAVGTGAMAVFALLAFLGLRGLVAGVALFVLFVITRGVLFGTALAAVAPTAQAYIADVTRTEEERVKGMAGVGAVQGVAMVAGAVVGGLLAGLGLLVSIGAVPVLLLVGLLLVGARLRRESRTELVPEPPRISPRDRRVWPFLLAGFGMFTSLGFIQIVTGFLVQDRFALDANATGLATGGALLAAGVGMVLAQGVIVPRSKWSPSTLLRVGTLVGVIGFAALVPDAGIWLLVVAVALIGMGIGIAMPGYTAGPTLLMSRDEQGGLAGLIGATNGLTFVIAPTAGTALYAVWPLLPVIIGGTILLAVFVLVLVHRRFRTLPHTPAVDASQTSDAPPPSS</sequence>
<organism evidence="7 8">
    <name type="scientific">Brevibacterium otitidis</name>
    <dbReference type="NCBI Taxonomy" id="53364"/>
    <lineage>
        <taxon>Bacteria</taxon>
        <taxon>Bacillati</taxon>
        <taxon>Actinomycetota</taxon>
        <taxon>Actinomycetes</taxon>
        <taxon>Micrococcales</taxon>
        <taxon>Brevibacteriaceae</taxon>
        <taxon>Brevibacterium</taxon>
    </lineage>
</organism>
<dbReference type="PANTHER" id="PTHR23546">
    <property type="entry name" value="TRANSPORT PROTEIN"/>
    <property type="match status" value="1"/>
</dbReference>
<feature type="transmembrane region" description="Helical" evidence="5">
    <location>
        <begin position="376"/>
        <end position="399"/>
    </location>
</feature>
<proteinExistence type="predicted"/>
<feature type="transmembrane region" description="Helical" evidence="5">
    <location>
        <begin position="293"/>
        <end position="310"/>
    </location>
</feature>
<evidence type="ECO:0000313" key="8">
    <source>
        <dbReference type="Proteomes" id="UP001589707"/>
    </source>
</evidence>
<feature type="transmembrane region" description="Helical" evidence="5">
    <location>
        <begin position="262"/>
        <end position="284"/>
    </location>
</feature>
<dbReference type="InterPro" id="IPR036259">
    <property type="entry name" value="MFS_trans_sf"/>
</dbReference>
<feature type="transmembrane region" description="Helical" evidence="5">
    <location>
        <begin position="109"/>
        <end position="134"/>
    </location>
</feature>
<dbReference type="RefSeq" id="WP_376841462.1">
    <property type="nucleotide sequence ID" value="NZ_JBHMAU010000117.1"/>
</dbReference>
<accession>A0ABV5X4W7</accession>
<dbReference type="PROSITE" id="PS50850">
    <property type="entry name" value="MFS"/>
    <property type="match status" value="1"/>
</dbReference>
<evidence type="ECO:0000256" key="5">
    <source>
        <dbReference type="SAM" id="Phobius"/>
    </source>
</evidence>
<evidence type="ECO:0000256" key="4">
    <source>
        <dbReference type="ARBA" id="ARBA00023136"/>
    </source>
</evidence>